<dbReference type="Proteomes" id="UP001216139">
    <property type="component" value="Chromosome"/>
</dbReference>
<dbReference type="Pfam" id="PF13084">
    <property type="entry name" value="DUF3943"/>
    <property type="match status" value="1"/>
</dbReference>
<sequence>MKRAGDTAIVKKHFWRASGEWTLAQIIPWSYNYYVRDAEFAHITFASIGHNLKPSSWEWDDNNFTTNQIAHPYHGNLYFNAFRSNGYSFWQSASATVAGSLMWEIAGETHPPAPNDLINTSVGGIILGEMTYRISNRIINKRQRGAKRQASEIAAFLIDPMNGLNRLLDGKWGKVSTIPGTDLDTVSTIGEIDLGARQINERSGNLFTKGKTGWYARLRLFYGDPYTASKKPFNNFDIKVELGADDTAKLNNVSVNGLLSSWEIKSNNREDQIMSLTANYDFYHNAAFEYGAQSVTFSLYSRYFNENKDVKFNTRFGAGAVILAAVPDAYLHYGEGCDYDYGPGFSLLGQAGVTIHNRFAILGNYRGGWFATLNGNESTHFLHELAGEARYRIVKQLSFGAEGGYLLLHGYYKNYPDTNNKYPYVRISLGYKI</sequence>
<keyword evidence="3" id="KW-1185">Reference proteome</keyword>
<reference evidence="2 3" key="1">
    <citation type="submission" date="2023-02" db="EMBL/GenBank/DDBJ databases">
        <title>Genome sequence of Mucilaginibacter jinjuensis strain KACC 16571.</title>
        <authorList>
            <person name="Kim S."/>
            <person name="Heo J."/>
            <person name="Kwon S.-W."/>
        </authorList>
    </citation>
    <scope>NUCLEOTIDE SEQUENCE [LARGE SCALE GENOMIC DNA]</scope>
    <source>
        <strain evidence="2 3">KACC 16571</strain>
    </source>
</reference>
<dbReference type="RefSeq" id="WP_273633444.1">
    <property type="nucleotide sequence ID" value="NZ_CP117167.1"/>
</dbReference>
<evidence type="ECO:0000259" key="1">
    <source>
        <dbReference type="Pfam" id="PF13084"/>
    </source>
</evidence>
<dbReference type="InterPro" id="IPR025079">
    <property type="entry name" value="DUF3943"/>
</dbReference>
<protein>
    <submittedName>
        <fullName evidence="2">DUF3943 domain-containing protein</fullName>
    </submittedName>
</protein>
<organism evidence="2 3">
    <name type="scientific">Mucilaginibacter jinjuensis</name>
    <dbReference type="NCBI Taxonomy" id="1176721"/>
    <lineage>
        <taxon>Bacteria</taxon>
        <taxon>Pseudomonadati</taxon>
        <taxon>Bacteroidota</taxon>
        <taxon>Sphingobacteriia</taxon>
        <taxon>Sphingobacteriales</taxon>
        <taxon>Sphingobacteriaceae</taxon>
        <taxon>Mucilaginibacter</taxon>
    </lineage>
</organism>
<name>A0ABY7TF53_9SPHI</name>
<evidence type="ECO:0000313" key="2">
    <source>
        <dbReference type="EMBL" id="WCT14951.1"/>
    </source>
</evidence>
<gene>
    <name evidence="2" type="ORF">PQO05_13495</name>
</gene>
<evidence type="ECO:0000313" key="3">
    <source>
        <dbReference type="Proteomes" id="UP001216139"/>
    </source>
</evidence>
<dbReference type="EMBL" id="CP117167">
    <property type="protein sequence ID" value="WCT14951.1"/>
    <property type="molecule type" value="Genomic_DNA"/>
</dbReference>
<feature type="domain" description="DUF3943" evidence="1">
    <location>
        <begin position="56"/>
        <end position="161"/>
    </location>
</feature>
<accession>A0ABY7TF53</accession>
<proteinExistence type="predicted"/>